<keyword evidence="5" id="KW-0325">Glycoprotein</keyword>
<evidence type="ECO:0000256" key="8">
    <source>
        <dbReference type="SAM" id="Phobius"/>
    </source>
</evidence>
<name>A0A672GT88_SALFA</name>
<feature type="disulfide bond" evidence="6">
    <location>
        <begin position="205"/>
        <end position="232"/>
    </location>
</feature>
<feature type="domain" description="Ig-like" evidence="9">
    <location>
        <begin position="184"/>
        <end position="299"/>
    </location>
</feature>
<feature type="disulfide bond" evidence="6">
    <location>
        <begin position="87"/>
        <end position="114"/>
    </location>
</feature>
<comment type="caution">
    <text evidence="6">Lacks conserved residue(s) required for the propagation of feature annotation.</text>
</comment>
<protein>
    <submittedName>
        <fullName evidence="11">Membrane cofactor protein-like</fullName>
    </submittedName>
</protein>
<evidence type="ECO:0000313" key="12">
    <source>
        <dbReference type="Proteomes" id="UP000472267"/>
    </source>
</evidence>
<keyword evidence="8" id="KW-0472">Membrane</keyword>
<evidence type="ECO:0000259" key="9">
    <source>
        <dbReference type="PROSITE" id="PS50835"/>
    </source>
</evidence>
<keyword evidence="3" id="KW-0677">Repeat</keyword>
<feature type="region of interest" description="Disordered" evidence="7">
    <location>
        <begin position="359"/>
        <end position="379"/>
    </location>
</feature>
<evidence type="ECO:0000256" key="7">
    <source>
        <dbReference type="SAM" id="MobiDB-lite"/>
    </source>
</evidence>
<dbReference type="InterPro" id="IPR000436">
    <property type="entry name" value="Sushi_SCR_CCP_dom"/>
</dbReference>
<accession>A0A672GT88</accession>
<dbReference type="Proteomes" id="UP000472267">
    <property type="component" value="Chromosome 20"/>
</dbReference>
<evidence type="ECO:0000256" key="4">
    <source>
        <dbReference type="ARBA" id="ARBA00023157"/>
    </source>
</evidence>
<dbReference type="PROSITE" id="PS50923">
    <property type="entry name" value="SUSHI"/>
    <property type="match status" value="4"/>
</dbReference>
<dbReference type="InterPro" id="IPR007110">
    <property type="entry name" value="Ig-like_dom"/>
</dbReference>
<dbReference type="InterPro" id="IPR050350">
    <property type="entry name" value="Compl-Cell_Adhes-Reg"/>
</dbReference>
<reference evidence="11" key="3">
    <citation type="submission" date="2025-09" db="UniProtKB">
        <authorList>
            <consortium name="Ensembl"/>
        </authorList>
    </citation>
    <scope>IDENTIFICATION</scope>
</reference>
<evidence type="ECO:0000256" key="5">
    <source>
        <dbReference type="ARBA" id="ARBA00023180"/>
    </source>
</evidence>
<feature type="domain" description="Sushi" evidence="10">
    <location>
        <begin position="54"/>
        <end position="116"/>
    </location>
</feature>
<feature type="domain" description="Sushi" evidence="10">
    <location>
        <begin position="175"/>
        <end position="234"/>
    </location>
</feature>
<dbReference type="Ensembl" id="ENSSFAT00005022847.1">
    <property type="protein sequence ID" value="ENSSFAP00005021923.1"/>
    <property type="gene ID" value="ENSSFAG00005011421.1"/>
</dbReference>
<dbReference type="Gene3D" id="2.10.70.10">
    <property type="entry name" value="Complement Module, domain 1"/>
    <property type="match status" value="4"/>
</dbReference>
<feature type="disulfide bond" evidence="6">
    <location>
        <begin position="267"/>
        <end position="294"/>
    </location>
</feature>
<dbReference type="CDD" id="cd00033">
    <property type="entry name" value="CCP"/>
    <property type="match status" value="4"/>
</dbReference>
<keyword evidence="8" id="KW-1133">Transmembrane helix</keyword>
<feature type="region of interest" description="Disordered" evidence="7">
    <location>
        <begin position="297"/>
        <end position="322"/>
    </location>
</feature>
<evidence type="ECO:0000256" key="6">
    <source>
        <dbReference type="PROSITE-ProRule" id="PRU00302"/>
    </source>
</evidence>
<dbReference type="Pfam" id="PF00084">
    <property type="entry name" value="Sushi"/>
    <property type="match status" value="4"/>
</dbReference>
<dbReference type="FunFam" id="2.10.70.10:FF:000014">
    <property type="entry name" value="Membrane cofactor protein"/>
    <property type="match status" value="1"/>
</dbReference>
<dbReference type="InterPro" id="IPR035976">
    <property type="entry name" value="Sushi/SCR/CCP_sf"/>
</dbReference>
<organism evidence="11 12">
    <name type="scientific">Salarias fasciatus</name>
    <name type="common">Jewelled blenny</name>
    <name type="synonym">Blennius fasciatus</name>
    <dbReference type="NCBI Taxonomy" id="181472"/>
    <lineage>
        <taxon>Eukaryota</taxon>
        <taxon>Metazoa</taxon>
        <taxon>Chordata</taxon>
        <taxon>Craniata</taxon>
        <taxon>Vertebrata</taxon>
        <taxon>Euteleostomi</taxon>
        <taxon>Actinopterygii</taxon>
        <taxon>Neopterygii</taxon>
        <taxon>Teleostei</taxon>
        <taxon>Neoteleostei</taxon>
        <taxon>Acanthomorphata</taxon>
        <taxon>Ovalentaria</taxon>
        <taxon>Blenniimorphae</taxon>
        <taxon>Blenniiformes</taxon>
        <taxon>Blennioidei</taxon>
        <taxon>Blenniidae</taxon>
        <taxon>Salariinae</taxon>
        <taxon>Salarias</taxon>
    </lineage>
</organism>
<keyword evidence="2" id="KW-0732">Signal</keyword>
<dbReference type="SMART" id="SM00032">
    <property type="entry name" value="CCP"/>
    <property type="match status" value="4"/>
</dbReference>
<reference evidence="11" key="2">
    <citation type="submission" date="2025-08" db="UniProtKB">
        <authorList>
            <consortium name="Ensembl"/>
        </authorList>
    </citation>
    <scope>IDENTIFICATION</scope>
</reference>
<keyword evidence="8" id="KW-0812">Transmembrane</keyword>
<dbReference type="InParanoid" id="A0A672GT88"/>
<feature type="transmembrane region" description="Helical" evidence="8">
    <location>
        <begin position="327"/>
        <end position="354"/>
    </location>
</feature>
<dbReference type="PANTHER" id="PTHR19325">
    <property type="entry name" value="COMPLEMENT COMPONENT-RELATED SUSHI DOMAIN-CONTAINING"/>
    <property type="match status" value="1"/>
</dbReference>
<sequence length="379" mass="40789">MPQSHRSSAVQLHHDAIFLELKSAHRFYTYSHDPAMSVTALFLLFSLGIAMTVQDCSRPLGGPNMDIKGDDITLDSFPDGAKVTFVCDVGYRSAGGSPSVTCTAGKWSDLRMTCESYNCGPAEEVTNGQIDYPTGTEFGAEAVVICNTGYKPVGQGRYICGDQGWMGRLKTCEVTTCSPPPAVPNASFSPSKESYEYGDVILYRCLKDLVLGGSNSLTCSENGTFIPDPPTCTSVLCKDPESPERNTEWAGGARPPYKHKSTVTLKCKSGYTMNGSAIVTCEINNQWNPPLPVCERVVSPSTPTTTTTTSRPTKTPKDDASDVPRTLGIVFGVLISVAVITICGCYCFGVPACIKRKRGDRRNNTDKEAPHDGEDVALS</sequence>
<feature type="domain" description="Sushi" evidence="10">
    <location>
        <begin position="117"/>
        <end position="174"/>
    </location>
</feature>
<dbReference type="SUPFAM" id="SSF57535">
    <property type="entry name" value="Complement control module/SCR domain"/>
    <property type="match status" value="4"/>
</dbReference>
<reference evidence="11" key="1">
    <citation type="submission" date="2019-06" db="EMBL/GenBank/DDBJ databases">
        <authorList>
            <consortium name="Wellcome Sanger Institute Data Sharing"/>
        </authorList>
    </citation>
    <scope>NUCLEOTIDE SEQUENCE [LARGE SCALE GENOMIC DNA]</scope>
</reference>
<gene>
    <name evidence="11" type="primary">LOC115408326</name>
</gene>
<dbReference type="AlphaFoldDB" id="A0A672GT88"/>
<feature type="compositionally biased region" description="Basic and acidic residues" evidence="7">
    <location>
        <begin position="361"/>
        <end position="379"/>
    </location>
</feature>
<dbReference type="PROSITE" id="PS50835">
    <property type="entry name" value="IG_LIKE"/>
    <property type="match status" value="1"/>
</dbReference>
<feature type="domain" description="Sushi" evidence="10">
    <location>
        <begin position="235"/>
        <end position="296"/>
    </location>
</feature>
<evidence type="ECO:0000313" key="11">
    <source>
        <dbReference type="Ensembl" id="ENSSFAP00005021923.1"/>
    </source>
</evidence>
<evidence type="ECO:0000256" key="3">
    <source>
        <dbReference type="ARBA" id="ARBA00022737"/>
    </source>
</evidence>
<evidence type="ECO:0000256" key="2">
    <source>
        <dbReference type="ARBA" id="ARBA00022729"/>
    </source>
</evidence>
<keyword evidence="1 6" id="KW-0768">Sushi</keyword>
<keyword evidence="4 6" id="KW-1015">Disulfide bond</keyword>
<keyword evidence="12" id="KW-1185">Reference proteome</keyword>
<feature type="compositionally biased region" description="Low complexity" evidence="7">
    <location>
        <begin position="297"/>
        <end position="313"/>
    </location>
</feature>
<evidence type="ECO:0000259" key="10">
    <source>
        <dbReference type="PROSITE" id="PS50923"/>
    </source>
</evidence>
<evidence type="ECO:0000256" key="1">
    <source>
        <dbReference type="ARBA" id="ARBA00022659"/>
    </source>
</evidence>
<proteinExistence type="predicted"/>
<dbReference type="PANTHER" id="PTHR19325:SF573">
    <property type="entry name" value="MEMBRANE COFACTOR PROTEIN"/>
    <property type="match status" value="1"/>
</dbReference>